<comment type="caution">
    <text evidence="2">The sequence shown here is derived from an EMBL/GenBank/DDBJ whole genome shotgun (WGS) entry which is preliminary data.</text>
</comment>
<name>A0A250VVX4_STROL</name>
<feature type="region of interest" description="Disordered" evidence="1">
    <location>
        <begin position="126"/>
        <end position="158"/>
    </location>
</feature>
<evidence type="ECO:0000313" key="2">
    <source>
        <dbReference type="EMBL" id="GAX58246.1"/>
    </source>
</evidence>
<evidence type="ECO:0000313" key="3">
    <source>
        <dbReference type="Proteomes" id="UP000217446"/>
    </source>
</evidence>
<reference evidence="3" key="1">
    <citation type="submission" date="2017-05" db="EMBL/GenBank/DDBJ databases">
        <title>Streptomyces olivochromogenes NBRC 3561 whole genome shotgun sequence.</title>
        <authorList>
            <person name="Dohra H."/>
            <person name="Kodani S."/>
        </authorList>
    </citation>
    <scope>NUCLEOTIDE SEQUENCE [LARGE SCALE GENOMIC DNA]</scope>
    <source>
        <strain evidence="3">NBRC 3561</strain>
    </source>
</reference>
<dbReference type="Pfam" id="PF19981">
    <property type="entry name" value="DUF6417"/>
    <property type="match status" value="1"/>
</dbReference>
<organism evidence="2 3">
    <name type="scientific">Streptomyces olivochromogenes</name>
    <dbReference type="NCBI Taxonomy" id="1963"/>
    <lineage>
        <taxon>Bacteria</taxon>
        <taxon>Bacillati</taxon>
        <taxon>Actinomycetota</taxon>
        <taxon>Actinomycetes</taxon>
        <taxon>Kitasatosporales</taxon>
        <taxon>Streptomycetaceae</taxon>
        <taxon>Streptomyces</taxon>
    </lineage>
</organism>
<dbReference type="Proteomes" id="UP000217446">
    <property type="component" value="Unassembled WGS sequence"/>
</dbReference>
<proteinExistence type="predicted"/>
<accession>A0A250VVX4</accession>
<dbReference type="RefSeq" id="WP_235613996.1">
    <property type="nucleotide sequence ID" value="NZ_BDQI01000048.1"/>
</dbReference>
<gene>
    <name evidence="2" type="ORF">SO3561_09817</name>
</gene>
<dbReference type="InterPro" id="IPR046302">
    <property type="entry name" value="DUF6417"/>
</dbReference>
<dbReference type="AlphaFoldDB" id="A0A250VVX4"/>
<keyword evidence="3" id="KW-1185">Reference proteome</keyword>
<sequence length="158" mass="17081">MVFPVRWAARMTPYGHDTLTYGCSRPRAEPPPAGEEADRQAGELIPSQMAALRMFVGLDDQLRVSPADGLAEKVRAASCDHGIKRWRLYLTPEQMESVAYGLWLHRMTGSAAEANRFAREYGVVHSPARASDEGPPVARGGAGAAGEGDVDEPVGGRY</sequence>
<evidence type="ECO:0000256" key="1">
    <source>
        <dbReference type="SAM" id="MobiDB-lite"/>
    </source>
</evidence>
<protein>
    <submittedName>
        <fullName evidence="2">Uncharacterized protein</fullName>
    </submittedName>
</protein>
<dbReference type="EMBL" id="BDQI01000048">
    <property type="protein sequence ID" value="GAX58246.1"/>
    <property type="molecule type" value="Genomic_DNA"/>
</dbReference>